<proteinExistence type="predicted"/>
<evidence type="ECO:0000313" key="3">
    <source>
        <dbReference type="Proteomes" id="UP000807353"/>
    </source>
</evidence>
<dbReference type="InterPro" id="IPR015926">
    <property type="entry name" value="Cytolysin/lectin"/>
</dbReference>
<name>A0A9P5Y738_9AGAR</name>
<dbReference type="Gene3D" id="2.60.270.20">
    <property type="entry name" value="Cytolysin/lectin"/>
    <property type="match status" value="1"/>
</dbReference>
<keyword evidence="3" id="KW-1185">Reference proteome</keyword>
<organism evidence="2 3">
    <name type="scientific">Collybia nuda</name>
    <dbReference type="NCBI Taxonomy" id="64659"/>
    <lineage>
        <taxon>Eukaryota</taxon>
        <taxon>Fungi</taxon>
        <taxon>Dikarya</taxon>
        <taxon>Basidiomycota</taxon>
        <taxon>Agaricomycotina</taxon>
        <taxon>Agaricomycetes</taxon>
        <taxon>Agaricomycetidae</taxon>
        <taxon>Agaricales</taxon>
        <taxon>Tricholomatineae</taxon>
        <taxon>Clitocybaceae</taxon>
        <taxon>Collybia</taxon>
    </lineage>
</organism>
<evidence type="ECO:0000259" key="1">
    <source>
        <dbReference type="Pfam" id="PF06985"/>
    </source>
</evidence>
<evidence type="ECO:0000313" key="2">
    <source>
        <dbReference type="EMBL" id="KAF9462365.1"/>
    </source>
</evidence>
<gene>
    <name evidence="2" type="ORF">BDZ94DRAFT_1261704</name>
</gene>
<feature type="domain" description="Heterokaryon incompatibility" evidence="1">
    <location>
        <begin position="21"/>
        <end position="105"/>
    </location>
</feature>
<dbReference type="Pfam" id="PF06985">
    <property type="entry name" value="HET"/>
    <property type="match status" value="1"/>
</dbReference>
<dbReference type="PANTHER" id="PTHR10622:SF10">
    <property type="entry name" value="HET DOMAIN-CONTAINING PROTEIN"/>
    <property type="match status" value="1"/>
</dbReference>
<dbReference type="OrthoDB" id="5122891at2759"/>
<sequence>MRLLDTTTIKLLEFQSNIPVYAILSHVWESEEVTFPDIADLDKARNMHGFTKITGACEAAIRDGIKYIWIDTCCINKESSAELSEAINSMYAWYRNARICYAYLCDVPSEGDHEDPYSLFAMSRWFTRGWTLQELIAPLRVVFYGQDWVDIGTKATLQKTISAVTGIGTTAIVGGEYWNSFTLDDVPVAVRMSWAAGRTTTREEDIAYSLMGLFGVNMPLLYGEGRNAFIRLQYEIIKKSTDHSIFAWTTDDNEQRGILARSPSEFHNSGGIERITTREGDDKPAPYSITNKGLYIELPWVVIARDWEREILALLNCRFSGSGGSEHIAIMLSRTESEISSEYVRLNTMELQSLESKIGAGWKIKSPGKKTALYIADDYSMDARDPSGRTTILLKLEVPAKYGKLQYLQSEPEHCWEQIADMEWKYAEQSMEDSGQGAVLVFETPKRENRIAVIIGTREPEAMIWCDVLTDFKEEDAYDIYESYCGNYSGASRWARKKRFLDRASANLADDWTITVSSGTSDIASITGEKFLLSAQVELKKSPKYEALMPPLKRPDDRIGYIVVPPTPQYGFTVHTEKFQTNSSDAVWVERLGSFVLYTDGLYAEILPFINNGSNEEFCLLVGPDPDDGDQLYSRIEKIRPGDPTEVLGTKGTSNKVYTAALGRGRLVFVTIRRCKDESEHTNEAVSKASKAKKRLSLGWCFSG</sequence>
<dbReference type="Proteomes" id="UP000807353">
    <property type="component" value="Unassembled WGS sequence"/>
</dbReference>
<dbReference type="InterPro" id="IPR010730">
    <property type="entry name" value="HET"/>
</dbReference>
<dbReference type="EMBL" id="MU150273">
    <property type="protein sequence ID" value="KAF9462365.1"/>
    <property type="molecule type" value="Genomic_DNA"/>
</dbReference>
<comment type="caution">
    <text evidence="2">The sequence shown here is derived from an EMBL/GenBank/DDBJ whole genome shotgun (WGS) entry which is preliminary data.</text>
</comment>
<dbReference type="AlphaFoldDB" id="A0A9P5Y738"/>
<dbReference type="PANTHER" id="PTHR10622">
    <property type="entry name" value="HET DOMAIN-CONTAINING PROTEIN"/>
    <property type="match status" value="1"/>
</dbReference>
<reference evidence="2" key="1">
    <citation type="submission" date="2020-11" db="EMBL/GenBank/DDBJ databases">
        <authorList>
            <consortium name="DOE Joint Genome Institute"/>
            <person name="Ahrendt S."/>
            <person name="Riley R."/>
            <person name="Andreopoulos W."/>
            <person name="Labutti K."/>
            <person name="Pangilinan J."/>
            <person name="Ruiz-Duenas F.J."/>
            <person name="Barrasa J.M."/>
            <person name="Sanchez-Garcia M."/>
            <person name="Camarero S."/>
            <person name="Miyauchi S."/>
            <person name="Serrano A."/>
            <person name="Linde D."/>
            <person name="Babiker R."/>
            <person name="Drula E."/>
            <person name="Ayuso-Fernandez I."/>
            <person name="Pacheco R."/>
            <person name="Padilla G."/>
            <person name="Ferreira P."/>
            <person name="Barriuso J."/>
            <person name="Kellner H."/>
            <person name="Castanera R."/>
            <person name="Alfaro M."/>
            <person name="Ramirez L."/>
            <person name="Pisabarro A.G."/>
            <person name="Kuo A."/>
            <person name="Tritt A."/>
            <person name="Lipzen A."/>
            <person name="He G."/>
            <person name="Yan M."/>
            <person name="Ng V."/>
            <person name="Cullen D."/>
            <person name="Martin F."/>
            <person name="Rosso M.-N."/>
            <person name="Henrissat B."/>
            <person name="Hibbett D."/>
            <person name="Martinez A.T."/>
            <person name="Grigoriev I.V."/>
        </authorList>
    </citation>
    <scope>NUCLEOTIDE SEQUENCE</scope>
    <source>
        <strain evidence="2">CBS 247.69</strain>
    </source>
</reference>
<accession>A0A9P5Y738</accession>
<protein>
    <submittedName>
        <fullName evidence="2">Heterokaryon incompatibility protein-domain-containing protein</fullName>
    </submittedName>
</protein>
<dbReference type="SUPFAM" id="SSF63724">
    <property type="entry name" value="Cytolysin/lectin"/>
    <property type="match status" value="1"/>
</dbReference>